<keyword evidence="1" id="KW-0472">Membrane</keyword>
<keyword evidence="1" id="KW-0812">Transmembrane</keyword>
<reference evidence="3 4" key="1">
    <citation type="submission" date="2018-11" db="EMBL/GenBank/DDBJ databases">
        <title>Neisseria weixii sp. nov. isolated from the rectal contents of plateau pika (Ochotona cruzoniae).</title>
        <authorList>
            <person name="Zhang G."/>
        </authorList>
    </citation>
    <scope>NUCLEOTIDE SEQUENCE [LARGE SCALE GENOMIC DNA]</scope>
    <source>
        <strain evidence="3 4">10009</strain>
    </source>
</reference>
<feature type="transmembrane region" description="Helical" evidence="1">
    <location>
        <begin position="6"/>
        <end position="26"/>
    </location>
</feature>
<gene>
    <name evidence="3" type="ORF">EGK74_10945</name>
</gene>
<dbReference type="InterPro" id="IPR003848">
    <property type="entry name" value="DUF218"/>
</dbReference>
<dbReference type="Gene3D" id="3.40.50.620">
    <property type="entry name" value="HUPs"/>
    <property type="match status" value="1"/>
</dbReference>
<comment type="caution">
    <text evidence="3">The sequence shown here is derived from an EMBL/GenBank/DDBJ whole genome shotgun (WGS) entry which is preliminary data.</text>
</comment>
<dbReference type="PANTHER" id="PTHR30336">
    <property type="entry name" value="INNER MEMBRANE PROTEIN, PROBABLE PERMEASE"/>
    <property type="match status" value="1"/>
</dbReference>
<name>A0A3N4MMI6_9NEIS</name>
<evidence type="ECO:0000313" key="4">
    <source>
        <dbReference type="Proteomes" id="UP000272412"/>
    </source>
</evidence>
<dbReference type="Proteomes" id="UP000272412">
    <property type="component" value="Unassembled WGS sequence"/>
</dbReference>
<dbReference type="GO" id="GO:0005886">
    <property type="term" value="C:plasma membrane"/>
    <property type="evidence" value="ECO:0007669"/>
    <property type="project" value="TreeGrafter"/>
</dbReference>
<dbReference type="InterPro" id="IPR051599">
    <property type="entry name" value="Cell_Envelope_Assoc"/>
</dbReference>
<dbReference type="InterPro" id="IPR014729">
    <property type="entry name" value="Rossmann-like_a/b/a_fold"/>
</dbReference>
<keyword evidence="4" id="KW-1185">Reference proteome</keyword>
<evidence type="ECO:0000256" key="1">
    <source>
        <dbReference type="SAM" id="Phobius"/>
    </source>
</evidence>
<sequence length="200" mass="22460">MKNLKMIVYLLILAGLTFFAALYAVYRSEQGAVRQSEQQPPHKADVAMVLGNIVNRHGKPNPCLRSRVEAGVWLYRAGKADYLLMSGGTDADGSNQAEAMREMAVKLGVPSEKVWLENQSETTYQNIKFSTLLLKDHHDVIIVSDGFHLPRGLWLARHQWPEKDLQTFAGCDCGDSAAVMWRKRVREVLAWVKALVLDHG</sequence>
<accession>A0A3N4MMI6</accession>
<feature type="domain" description="DUF218" evidence="2">
    <location>
        <begin position="45"/>
        <end position="159"/>
    </location>
</feature>
<organism evidence="3 4">
    <name type="scientific">Neisseria weixii</name>
    <dbReference type="NCBI Taxonomy" id="1853276"/>
    <lineage>
        <taxon>Bacteria</taxon>
        <taxon>Pseudomonadati</taxon>
        <taxon>Pseudomonadota</taxon>
        <taxon>Betaproteobacteria</taxon>
        <taxon>Neisseriales</taxon>
        <taxon>Neisseriaceae</taxon>
        <taxon>Neisseria</taxon>
    </lineage>
</organism>
<dbReference type="EMBL" id="RPFL01000037">
    <property type="protein sequence ID" value="RPD84305.1"/>
    <property type="molecule type" value="Genomic_DNA"/>
</dbReference>
<dbReference type="AlphaFoldDB" id="A0A3N4MMI6"/>
<dbReference type="RefSeq" id="WP_123804774.1">
    <property type="nucleotide sequence ID" value="NZ_RPFL01000037.1"/>
</dbReference>
<dbReference type="Pfam" id="PF02698">
    <property type="entry name" value="DUF218"/>
    <property type="match status" value="1"/>
</dbReference>
<proteinExistence type="predicted"/>
<dbReference type="CDD" id="cd06259">
    <property type="entry name" value="YdcF-like"/>
    <property type="match status" value="1"/>
</dbReference>
<evidence type="ECO:0000259" key="2">
    <source>
        <dbReference type="Pfam" id="PF02698"/>
    </source>
</evidence>
<dbReference type="PANTHER" id="PTHR30336:SF20">
    <property type="entry name" value="DUF218 DOMAIN-CONTAINING PROTEIN"/>
    <property type="match status" value="1"/>
</dbReference>
<dbReference type="OrthoDB" id="9782395at2"/>
<evidence type="ECO:0000313" key="3">
    <source>
        <dbReference type="EMBL" id="RPD84305.1"/>
    </source>
</evidence>
<keyword evidence="1" id="KW-1133">Transmembrane helix</keyword>
<protein>
    <submittedName>
        <fullName evidence="3">YdcF family protein</fullName>
    </submittedName>
</protein>